<accession>A0A9W9N976</accession>
<reference evidence="7" key="2">
    <citation type="journal article" date="2023" name="IMA Fungus">
        <title>Comparative genomic study of the Penicillium genus elucidates a diverse pangenome and 15 lateral gene transfer events.</title>
        <authorList>
            <person name="Petersen C."/>
            <person name="Sorensen T."/>
            <person name="Nielsen M.R."/>
            <person name="Sondergaard T.E."/>
            <person name="Sorensen J.L."/>
            <person name="Fitzpatrick D.A."/>
            <person name="Frisvad J.C."/>
            <person name="Nielsen K.L."/>
        </authorList>
    </citation>
    <scope>NUCLEOTIDE SEQUENCE</scope>
    <source>
        <strain evidence="7">IBT 15544</strain>
    </source>
</reference>
<dbReference type="Gene3D" id="4.10.240.10">
    <property type="entry name" value="Zn(2)-C6 fungal-type DNA-binding domain"/>
    <property type="match status" value="1"/>
</dbReference>
<protein>
    <submittedName>
        <fullName evidence="7">Transcriptional regulator family: Fungal Specific TF</fullName>
    </submittedName>
</protein>
<dbReference type="GO" id="GO:0000981">
    <property type="term" value="F:DNA-binding transcription factor activity, RNA polymerase II-specific"/>
    <property type="evidence" value="ECO:0007669"/>
    <property type="project" value="InterPro"/>
</dbReference>
<keyword evidence="8" id="KW-1185">Reference proteome</keyword>
<dbReference type="InterPro" id="IPR001138">
    <property type="entry name" value="Zn2Cys6_DnaBD"/>
</dbReference>
<name>A0A9W9N976_9EURO</name>
<dbReference type="EMBL" id="JAPQKR010000005">
    <property type="protein sequence ID" value="KAJ5215620.1"/>
    <property type="molecule type" value="Genomic_DNA"/>
</dbReference>
<keyword evidence="3" id="KW-0804">Transcription</keyword>
<dbReference type="OrthoDB" id="4491390at2759"/>
<keyword evidence="4" id="KW-0539">Nucleus</keyword>
<dbReference type="Pfam" id="PF11951">
    <property type="entry name" value="Fungal_trans_2"/>
    <property type="match status" value="1"/>
</dbReference>
<comment type="caution">
    <text evidence="7">The sequence shown here is derived from an EMBL/GenBank/DDBJ whole genome shotgun (WGS) entry which is preliminary data.</text>
</comment>
<dbReference type="AlphaFoldDB" id="A0A9W9N976"/>
<evidence type="ECO:0000256" key="3">
    <source>
        <dbReference type="ARBA" id="ARBA00023163"/>
    </source>
</evidence>
<evidence type="ECO:0000256" key="4">
    <source>
        <dbReference type="ARBA" id="ARBA00023242"/>
    </source>
</evidence>
<dbReference type="Proteomes" id="UP001150904">
    <property type="component" value="Unassembled WGS sequence"/>
</dbReference>
<keyword evidence="2" id="KW-0238">DNA-binding</keyword>
<evidence type="ECO:0000313" key="8">
    <source>
        <dbReference type="Proteomes" id="UP001150904"/>
    </source>
</evidence>
<feature type="compositionally biased region" description="Low complexity" evidence="5">
    <location>
        <begin position="63"/>
        <end position="76"/>
    </location>
</feature>
<dbReference type="SMART" id="SM00066">
    <property type="entry name" value="GAL4"/>
    <property type="match status" value="1"/>
</dbReference>
<dbReference type="CDD" id="cd00067">
    <property type="entry name" value="GAL4"/>
    <property type="match status" value="1"/>
</dbReference>
<dbReference type="PANTHER" id="PTHR38791:SF12">
    <property type="entry name" value="TRANSCRIPTION FACTOR DOMAIN-CONTAINING PROTEIN-RELATED"/>
    <property type="match status" value="1"/>
</dbReference>
<dbReference type="GO" id="GO:0003677">
    <property type="term" value="F:DNA binding"/>
    <property type="evidence" value="ECO:0007669"/>
    <property type="project" value="UniProtKB-KW"/>
</dbReference>
<feature type="region of interest" description="Disordered" evidence="5">
    <location>
        <begin position="58"/>
        <end position="77"/>
    </location>
</feature>
<dbReference type="PANTHER" id="PTHR38791">
    <property type="entry name" value="ZN(II)2CYS6 TRANSCRIPTION FACTOR (EUROFUNG)-RELATED-RELATED"/>
    <property type="match status" value="1"/>
</dbReference>
<gene>
    <name evidence="7" type="ORF">N7498_002027</name>
</gene>
<proteinExistence type="predicted"/>
<evidence type="ECO:0000256" key="1">
    <source>
        <dbReference type="ARBA" id="ARBA00023015"/>
    </source>
</evidence>
<dbReference type="GO" id="GO:0008270">
    <property type="term" value="F:zinc ion binding"/>
    <property type="evidence" value="ECO:0007669"/>
    <property type="project" value="InterPro"/>
</dbReference>
<dbReference type="InterPro" id="IPR036864">
    <property type="entry name" value="Zn2-C6_fun-type_DNA-bd_sf"/>
</dbReference>
<dbReference type="PROSITE" id="PS00463">
    <property type="entry name" value="ZN2_CY6_FUNGAL_1"/>
    <property type="match status" value="1"/>
</dbReference>
<dbReference type="InterPro" id="IPR053175">
    <property type="entry name" value="DHMBA_Reg_Transcription_Factor"/>
</dbReference>
<sequence>MVYGGKPSTGCYLCRKRKIKCDEERPGCRNCATYGRPCPGYRPDAIFRNETRKVERLAKKDTNCSSSSSKNNTPSSQALMVADRSLDRSASVLNLHRIADSTWEERAICYFFDQYTVPGDNEEGTGHLEYLPPLYARAAEVQSTVKGSPAACLRWAVDATALMTLANFSNAPPLMIKARQGYGRALRGLRDALASPDTAIMDETFASVLLLSLYEDISGERNGLFSSHTAGFEFLMKLRGEGQLDHQRGRDMFNFAYAHTYVEILALGDKPRHDIDWVLGLLDSNDPVERLMLAASKIRQLFLSMQTAPSPPDLATVEKWIEAGRKSDLELSQWPLHLPDRWLPLVVYSAKGETLMVYKTIGNAVIWNYYRAARVMLQQCLFNLNRTYLSIKNKTRKPDDPSQAIPALDEASLREVVQEMTTDICRSIPFSLSDVDELGRLAGPIDGKPVRAAQAYGLIWPLWYVLSCGMPTEAQFNQIREVLWSIGSTLGIKLALILAREAERMRNESLASAPAAGPSGR</sequence>
<keyword evidence="1" id="KW-0805">Transcription regulation</keyword>
<evidence type="ECO:0000259" key="6">
    <source>
        <dbReference type="PROSITE" id="PS50048"/>
    </source>
</evidence>
<evidence type="ECO:0000256" key="5">
    <source>
        <dbReference type="SAM" id="MobiDB-lite"/>
    </source>
</evidence>
<dbReference type="RefSeq" id="XP_058311433.1">
    <property type="nucleotide sequence ID" value="XM_058449089.1"/>
</dbReference>
<dbReference type="SUPFAM" id="SSF57701">
    <property type="entry name" value="Zn2/Cys6 DNA-binding domain"/>
    <property type="match status" value="1"/>
</dbReference>
<dbReference type="GeneID" id="83176390"/>
<dbReference type="PROSITE" id="PS50048">
    <property type="entry name" value="ZN2_CY6_FUNGAL_2"/>
    <property type="match status" value="1"/>
</dbReference>
<reference evidence="7" key="1">
    <citation type="submission" date="2022-12" db="EMBL/GenBank/DDBJ databases">
        <authorList>
            <person name="Petersen C."/>
        </authorList>
    </citation>
    <scope>NUCLEOTIDE SEQUENCE</scope>
    <source>
        <strain evidence="7">IBT 15544</strain>
    </source>
</reference>
<dbReference type="Pfam" id="PF00172">
    <property type="entry name" value="Zn_clus"/>
    <property type="match status" value="1"/>
</dbReference>
<evidence type="ECO:0000313" key="7">
    <source>
        <dbReference type="EMBL" id="KAJ5215620.1"/>
    </source>
</evidence>
<dbReference type="InterPro" id="IPR021858">
    <property type="entry name" value="Fun_TF"/>
</dbReference>
<organism evidence="7 8">
    <name type="scientific">Penicillium cinerascens</name>
    <dbReference type="NCBI Taxonomy" id="70096"/>
    <lineage>
        <taxon>Eukaryota</taxon>
        <taxon>Fungi</taxon>
        <taxon>Dikarya</taxon>
        <taxon>Ascomycota</taxon>
        <taxon>Pezizomycotina</taxon>
        <taxon>Eurotiomycetes</taxon>
        <taxon>Eurotiomycetidae</taxon>
        <taxon>Eurotiales</taxon>
        <taxon>Aspergillaceae</taxon>
        <taxon>Penicillium</taxon>
    </lineage>
</organism>
<evidence type="ECO:0000256" key="2">
    <source>
        <dbReference type="ARBA" id="ARBA00023125"/>
    </source>
</evidence>
<feature type="domain" description="Zn(2)-C6 fungal-type" evidence="6">
    <location>
        <begin position="10"/>
        <end position="38"/>
    </location>
</feature>